<dbReference type="Pfam" id="PF01250">
    <property type="entry name" value="Ribosomal_S6"/>
    <property type="match status" value="1"/>
</dbReference>
<sequence>MKQGQYEITYLIDSKLSEEARGALCAGFDEQVTAAAGTVVSSAPVLRKTLAYPVKKQSAAFLRVMQIEVDPAKIAELQSFLKKSEGVMRLTLLATPPRTRMSAELIEKHGKRKGKGIAGRPEKYQKESIPVSKEAPAKEVTMQDVEKGIEEALVTEVK</sequence>
<dbReference type="HAMAP" id="MF_00360">
    <property type="entry name" value="Ribosomal_bS6"/>
    <property type="match status" value="1"/>
</dbReference>
<dbReference type="GO" id="GO:0005840">
    <property type="term" value="C:ribosome"/>
    <property type="evidence" value="ECO:0007669"/>
    <property type="project" value="UniProtKB-KW"/>
</dbReference>
<dbReference type="GO" id="GO:0003735">
    <property type="term" value="F:structural constituent of ribosome"/>
    <property type="evidence" value="ECO:0007669"/>
    <property type="project" value="InterPro"/>
</dbReference>
<dbReference type="Gene3D" id="3.30.70.60">
    <property type="match status" value="1"/>
</dbReference>
<keyword evidence="3 5" id="KW-0689">Ribosomal protein</keyword>
<feature type="region of interest" description="Disordered" evidence="4">
    <location>
        <begin position="108"/>
        <end position="137"/>
    </location>
</feature>
<dbReference type="InterPro" id="IPR014717">
    <property type="entry name" value="Transl_elong_EF1B/ribsomal_bS6"/>
</dbReference>
<dbReference type="GO" id="GO:1990904">
    <property type="term" value="C:ribonucleoprotein complex"/>
    <property type="evidence" value="ECO:0007669"/>
    <property type="project" value="UniProtKB-KW"/>
</dbReference>
<protein>
    <recommendedName>
        <fullName evidence="2 3">Small ribosomal subunit protein bS6</fullName>
    </recommendedName>
</protein>
<gene>
    <name evidence="3" type="primary">rpsF</name>
    <name evidence="5" type="ORF">A3D99_00755</name>
</gene>
<organism evidence="5 6">
    <name type="scientific">Candidatus Andersenbacteria bacterium RIFCSPHIGHO2_12_FULL_45_11</name>
    <dbReference type="NCBI Taxonomy" id="1797281"/>
    <lineage>
        <taxon>Bacteria</taxon>
        <taxon>Candidatus Anderseniibacteriota</taxon>
    </lineage>
</organism>
<dbReference type="Proteomes" id="UP000177528">
    <property type="component" value="Unassembled WGS sequence"/>
</dbReference>
<comment type="caution">
    <text evidence="5">The sequence shown here is derived from an EMBL/GenBank/DDBJ whole genome shotgun (WGS) entry which is preliminary data.</text>
</comment>
<dbReference type="SUPFAM" id="SSF54995">
    <property type="entry name" value="Ribosomal protein S6"/>
    <property type="match status" value="1"/>
</dbReference>
<evidence type="ECO:0000313" key="5">
    <source>
        <dbReference type="EMBL" id="OGY35053.1"/>
    </source>
</evidence>
<proteinExistence type="inferred from homology"/>
<keyword evidence="3" id="KW-0687">Ribonucleoprotein</keyword>
<dbReference type="EMBL" id="MHHR01000005">
    <property type="protein sequence ID" value="OGY35053.1"/>
    <property type="molecule type" value="Genomic_DNA"/>
</dbReference>
<evidence type="ECO:0000256" key="4">
    <source>
        <dbReference type="SAM" id="MobiDB-lite"/>
    </source>
</evidence>
<keyword evidence="3" id="KW-0699">rRNA-binding</keyword>
<dbReference type="AlphaFoldDB" id="A0A1G1X511"/>
<evidence type="ECO:0000256" key="2">
    <source>
        <dbReference type="ARBA" id="ARBA00035294"/>
    </source>
</evidence>
<dbReference type="GO" id="GO:0019843">
    <property type="term" value="F:rRNA binding"/>
    <property type="evidence" value="ECO:0007669"/>
    <property type="project" value="UniProtKB-UniRule"/>
</dbReference>
<dbReference type="CDD" id="cd00473">
    <property type="entry name" value="bS6"/>
    <property type="match status" value="1"/>
</dbReference>
<evidence type="ECO:0000313" key="6">
    <source>
        <dbReference type="Proteomes" id="UP000177528"/>
    </source>
</evidence>
<evidence type="ECO:0000256" key="1">
    <source>
        <dbReference type="ARBA" id="ARBA00009512"/>
    </source>
</evidence>
<dbReference type="NCBIfam" id="TIGR00166">
    <property type="entry name" value="S6"/>
    <property type="match status" value="1"/>
</dbReference>
<name>A0A1G1X511_9BACT</name>
<comment type="function">
    <text evidence="3">Binds together with bS18 to 16S ribosomal RNA.</text>
</comment>
<keyword evidence="3" id="KW-0694">RNA-binding</keyword>
<dbReference type="InterPro" id="IPR000529">
    <property type="entry name" value="Ribosomal_bS6"/>
</dbReference>
<dbReference type="InterPro" id="IPR020814">
    <property type="entry name" value="Ribosomal_S6_plastid/chlpt"/>
</dbReference>
<evidence type="ECO:0000256" key="3">
    <source>
        <dbReference type="HAMAP-Rule" id="MF_00360"/>
    </source>
</evidence>
<dbReference type="InterPro" id="IPR035980">
    <property type="entry name" value="Ribosomal_bS6_sf"/>
</dbReference>
<comment type="similarity">
    <text evidence="1 3">Belongs to the bacterial ribosomal protein bS6 family.</text>
</comment>
<accession>A0A1G1X511</accession>
<dbReference type="GO" id="GO:0006412">
    <property type="term" value="P:translation"/>
    <property type="evidence" value="ECO:0007669"/>
    <property type="project" value="UniProtKB-UniRule"/>
</dbReference>
<reference evidence="5 6" key="1">
    <citation type="journal article" date="2016" name="Nat. Commun.">
        <title>Thousands of microbial genomes shed light on interconnected biogeochemical processes in an aquifer system.</title>
        <authorList>
            <person name="Anantharaman K."/>
            <person name="Brown C.T."/>
            <person name="Hug L.A."/>
            <person name="Sharon I."/>
            <person name="Castelle C.J."/>
            <person name="Probst A.J."/>
            <person name="Thomas B.C."/>
            <person name="Singh A."/>
            <person name="Wilkins M.J."/>
            <person name="Karaoz U."/>
            <person name="Brodie E.L."/>
            <person name="Williams K.H."/>
            <person name="Hubbard S.S."/>
            <person name="Banfield J.F."/>
        </authorList>
    </citation>
    <scope>NUCLEOTIDE SEQUENCE [LARGE SCALE GENOMIC DNA]</scope>
</reference>